<dbReference type="EMBL" id="SRLO01000060">
    <property type="protein sequence ID" value="TNN79817.1"/>
    <property type="molecule type" value="Genomic_DNA"/>
</dbReference>
<evidence type="ECO:0000313" key="2">
    <source>
        <dbReference type="EMBL" id="TNN79817.1"/>
    </source>
</evidence>
<evidence type="ECO:0000313" key="3">
    <source>
        <dbReference type="Proteomes" id="UP000314294"/>
    </source>
</evidence>
<evidence type="ECO:0000256" key="1">
    <source>
        <dbReference type="SAM" id="MobiDB-lite"/>
    </source>
</evidence>
<sequence>MLRRRVAVWPAEELQGTLNQAPEARETNHESGCRVDLVRRAAASCPLAESHECTAISPPRVVPRRHSSPAARERRHEGVGGVSLRGVIARNREASGLPRLISARATESQKPSHDEITARSRRDHGEITAPTQSHYPGNSEQSLTLRGIKRITPTPEPRYSRITVVVTTGKPC</sequence>
<keyword evidence="3" id="KW-1185">Reference proteome</keyword>
<feature type="region of interest" description="Disordered" evidence="1">
    <location>
        <begin position="100"/>
        <end position="142"/>
    </location>
</feature>
<reference evidence="2 3" key="1">
    <citation type="submission" date="2019-03" db="EMBL/GenBank/DDBJ databases">
        <title>First draft genome of Liparis tanakae, snailfish: a comprehensive survey of snailfish specific genes.</title>
        <authorList>
            <person name="Kim W."/>
            <person name="Song I."/>
            <person name="Jeong J.-H."/>
            <person name="Kim D."/>
            <person name="Kim S."/>
            <person name="Ryu S."/>
            <person name="Song J.Y."/>
            <person name="Lee S.K."/>
        </authorList>
    </citation>
    <scope>NUCLEOTIDE SEQUENCE [LARGE SCALE GENOMIC DNA]</scope>
    <source>
        <tissue evidence="2">Muscle</tissue>
    </source>
</reference>
<gene>
    <name evidence="2" type="ORF">EYF80_009854</name>
</gene>
<dbReference type="Proteomes" id="UP000314294">
    <property type="component" value="Unassembled WGS sequence"/>
</dbReference>
<feature type="region of interest" description="Disordered" evidence="1">
    <location>
        <begin position="59"/>
        <end position="79"/>
    </location>
</feature>
<dbReference type="AlphaFoldDB" id="A0A4Z2IPU1"/>
<accession>A0A4Z2IPU1</accession>
<feature type="compositionally biased region" description="Polar residues" evidence="1">
    <location>
        <begin position="129"/>
        <end position="142"/>
    </location>
</feature>
<name>A0A4Z2IPU1_9TELE</name>
<protein>
    <submittedName>
        <fullName evidence="2">Uncharacterized protein</fullName>
    </submittedName>
</protein>
<feature type="compositionally biased region" description="Basic and acidic residues" evidence="1">
    <location>
        <begin position="110"/>
        <end position="126"/>
    </location>
</feature>
<comment type="caution">
    <text evidence="2">The sequence shown here is derived from an EMBL/GenBank/DDBJ whole genome shotgun (WGS) entry which is preliminary data.</text>
</comment>
<organism evidence="2 3">
    <name type="scientific">Liparis tanakae</name>
    <name type="common">Tanaka's snailfish</name>
    <dbReference type="NCBI Taxonomy" id="230148"/>
    <lineage>
        <taxon>Eukaryota</taxon>
        <taxon>Metazoa</taxon>
        <taxon>Chordata</taxon>
        <taxon>Craniata</taxon>
        <taxon>Vertebrata</taxon>
        <taxon>Euteleostomi</taxon>
        <taxon>Actinopterygii</taxon>
        <taxon>Neopterygii</taxon>
        <taxon>Teleostei</taxon>
        <taxon>Neoteleostei</taxon>
        <taxon>Acanthomorphata</taxon>
        <taxon>Eupercaria</taxon>
        <taxon>Perciformes</taxon>
        <taxon>Cottioidei</taxon>
        <taxon>Cottales</taxon>
        <taxon>Liparidae</taxon>
        <taxon>Liparis</taxon>
    </lineage>
</organism>
<proteinExistence type="predicted"/>